<gene>
    <name evidence="3" type="ORF">LY60_03646</name>
</gene>
<reference evidence="3 4" key="1">
    <citation type="submission" date="2019-07" db="EMBL/GenBank/DDBJ databases">
        <title>Genomic Encyclopedia of Type Strains, Phase I: the one thousand microbial genomes (KMG-I) project.</title>
        <authorList>
            <person name="Kyrpides N."/>
        </authorList>
    </citation>
    <scope>NUCLEOTIDE SEQUENCE [LARGE SCALE GENOMIC DNA]</scope>
    <source>
        <strain evidence="3 4">DSM 13558</strain>
    </source>
</reference>
<dbReference type="SMART" id="SM00382">
    <property type="entry name" value="AAA"/>
    <property type="match status" value="1"/>
</dbReference>
<name>A0A562IZM8_9FIRM</name>
<dbReference type="InterPro" id="IPR003593">
    <property type="entry name" value="AAA+_ATPase"/>
</dbReference>
<evidence type="ECO:0000259" key="2">
    <source>
        <dbReference type="PROSITE" id="PS00662"/>
    </source>
</evidence>
<dbReference type="Gene3D" id="3.30.450.90">
    <property type="match status" value="1"/>
</dbReference>
<organism evidence="3 4">
    <name type="scientific">Sedimentibacter saalensis</name>
    <dbReference type="NCBI Taxonomy" id="130788"/>
    <lineage>
        <taxon>Bacteria</taxon>
        <taxon>Bacillati</taxon>
        <taxon>Bacillota</taxon>
        <taxon>Tissierellia</taxon>
        <taxon>Sedimentibacter</taxon>
    </lineage>
</organism>
<evidence type="ECO:0000313" key="4">
    <source>
        <dbReference type="Proteomes" id="UP000315343"/>
    </source>
</evidence>
<evidence type="ECO:0000256" key="1">
    <source>
        <dbReference type="ARBA" id="ARBA00006611"/>
    </source>
</evidence>
<dbReference type="AlphaFoldDB" id="A0A562IZM8"/>
<dbReference type="Proteomes" id="UP000315343">
    <property type="component" value="Unassembled WGS sequence"/>
</dbReference>
<dbReference type="RefSeq" id="WP_145087090.1">
    <property type="nucleotide sequence ID" value="NZ_DAMBUX010000005.1"/>
</dbReference>
<dbReference type="CDD" id="cd01131">
    <property type="entry name" value="PilT"/>
    <property type="match status" value="1"/>
</dbReference>
<dbReference type="PANTHER" id="PTHR30486">
    <property type="entry name" value="TWITCHING MOTILITY PROTEIN PILT"/>
    <property type="match status" value="1"/>
</dbReference>
<dbReference type="InterPro" id="IPR001482">
    <property type="entry name" value="T2SS/T4SS_dom"/>
</dbReference>
<comment type="caution">
    <text evidence="3">The sequence shown here is derived from an EMBL/GenBank/DDBJ whole genome shotgun (WGS) entry which is preliminary data.</text>
</comment>
<dbReference type="GO" id="GO:0016887">
    <property type="term" value="F:ATP hydrolysis activity"/>
    <property type="evidence" value="ECO:0007669"/>
    <property type="project" value="InterPro"/>
</dbReference>
<dbReference type="InterPro" id="IPR006321">
    <property type="entry name" value="PilT/PilU"/>
</dbReference>
<evidence type="ECO:0000313" key="3">
    <source>
        <dbReference type="EMBL" id="TWH76388.1"/>
    </source>
</evidence>
<dbReference type="SUPFAM" id="SSF52540">
    <property type="entry name" value="P-loop containing nucleoside triphosphate hydrolases"/>
    <property type="match status" value="1"/>
</dbReference>
<dbReference type="EMBL" id="VLKH01000019">
    <property type="protein sequence ID" value="TWH76388.1"/>
    <property type="molecule type" value="Genomic_DNA"/>
</dbReference>
<keyword evidence="4" id="KW-1185">Reference proteome</keyword>
<comment type="similarity">
    <text evidence="1">Belongs to the GSP E family.</text>
</comment>
<dbReference type="OrthoDB" id="9808272at2"/>
<dbReference type="NCBIfam" id="TIGR01420">
    <property type="entry name" value="pilT_fam"/>
    <property type="match status" value="1"/>
</dbReference>
<dbReference type="Gene3D" id="3.40.50.300">
    <property type="entry name" value="P-loop containing nucleotide triphosphate hydrolases"/>
    <property type="match status" value="1"/>
</dbReference>
<feature type="domain" description="Bacterial type II secretion system protein E" evidence="2">
    <location>
        <begin position="196"/>
        <end position="210"/>
    </location>
</feature>
<accession>A0A562IZM8</accession>
<dbReference type="Pfam" id="PF00437">
    <property type="entry name" value="T2SSE"/>
    <property type="match status" value="1"/>
</dbReference>
<dbReference type="InterPro" id="IPR027417">
    <property type="entry name" value="P-loop_NTPase"/>
</dbReference>
<dbReference type="PROSITE" id="PS00662">
    <property type="entry name" value="T2SP_E"/>
    <property type="match status" value="1"/>
</dbReference>
<dbReference type="GO" id="GO:0005524">
    <property type="term" value="F:ATP binding"/>
    <property type="evidence" value="ECO:0007669"/>
    <property type="project" value="InterPro"/>
</dbReference>
<dbReference type="InterPro" id="IPR050921">
    <property type="entry name" value="T4SS_GSP_E_ATPase"/>
</dbReference>
<sequence length="354" mass="39356">MKTIDIFQLAIEKKASDIFIIAGRPLSFKIMGDIVSYDDIQLSADDTYGIIYDIFKVANQESLDELSTEGDVDFSFSLPKLGRFRVSAYKQRNSFAAVIRVVLFELPDPVKLGIPDVVMNLHSKTKGLILITGPAGSGKSTTLACLIDKINTERNCHIMTFEDPIEYIHKHKRSIVSQREISTDSKSYISSLRSSLRQAPDVMLIGEMRDLETIEIALTAAETGHLVLSTLHTTGAANTIDRIIDVFPSNQQQQVRIQLSMQLQAVISQHLIPSPVRGRAAAFEVMLSTNAVSNLIRESKVHQLNSVIYSSEGKGMKSMDTSIYELYKNGIISKENAVLHSIDPDLMLKLLNKQ</sequence>
<protein>
    <submittedName>
        <fullName evidence="3">Twitching motility protein PilT</fullName>
    </submittedName>
</protein>
<proteinExistence type="inferred from homology"/>